<comment type="caution">
    <text evidence="2">The sequence shown here is derived from an EMBL/GenBank/DDBJ whole genome shotgun (WGS) entry which is preliminary data.</text>
</comment>
<feature type="compositionally biased region" description="Polar residues" evidence="1">
    <location>
        <begin position="241"/>
        <end position="252"/>
    </location>
</feature>
<dbReference type="EMBL" id="CAXAMN010025728">
    <property type="protein sequence ID" value="CAK9097445.1"/>
    <property type="molecule type" value="Genomic_DNA"/>
</dbReference>
<evidence type="ECO:0000313" key="3">
    <source>
        <dbReference type="Proteomes" id="UP001642484"/>
    </source>
</evidence>
<protein>
    <submittedName>
        <fullName evidence="2">Uncharacterized protein</fullName>
    </submittedName>
</protein>
<keyword evidence="3" id="KW-1185">Reference proteome</keyword>
<feature type="region of interest" description="Disordered" evidence="1">
    <location>
        <begin position="79"/>
        <end position="123"/>
    </location>
</feature>
<accession>A0ABP0RBC9</accession>
<reference evidence="2 3" key="1">
    <citation type="submission" date="2024-02" db="EMBL/GenBank/DDBJ databases">
        <authorList>
            <person name="Chen Y."/>
            <person name="Shah S."/>
            <person name="Dougan E. K."/>
            <person name="Thang M."/>
            <person name="Chan C."/>
        </authorList>
    </citation>
    <scope>NUCLEOTIDE SEQUENCE [LARGE SCALE GENOMIC DNA]</scope>
</reference>
<proteinExistence type="predicted"/>
<evidence type="ECO:0000256" key="1">
    <source>
        <dbReference type="SAM" id="MobiDB-lite"/>
    </source>
</evidence>
<name>A0ABP0RBC9_9DINO</name>
<sequence>MVVVLSNAGPTVLEQAFRMAYFGRIDLQDEAPSIVPGIFAKYKESEAALYRALCDKYLPTLAQDGEPLEFDVWGQSDAESIQESHEERIQLVSPSQDCQPLEPNGRTLPSGGNVEERANQPGAAAEAFPPALPRATSGENIAGVNESAGHADRANHAHRSTTAALKPKPAARPRRSNAAESSAEDQPHVLPTSQGSQGNRREGLQGEAGSVQDAAKGPDGRQRKKRRKASAKGREDLQVGSLPSQQALASSNLEERRQHLKEKLLELKTQISTQVPNKEKSLLVGQPLMLSTWTAGQAHSADPGKQSTEPMATKCRSEATAGDGLLHTLATSVQRPPSFSTTVTPFGRLDFRRQLHTLATSTTILDVSYTLWHLLP</sequence>
<evidence type="ECO:0000313" key="2">
    <source>
        <dbReference type="EMBL" id="CAK9097445.1"/>
    </source>
</evidence>
<organism evidence="2 3">
    <name type="scientific">Durusdinium trenchii</name>
    <dbReference type="NCBI Taxonomy" id="1381693"/>
    <lineage>
        <taxon>Eukaryota</taxon>
        <taxon>Sar</taxon>
        <taxon>Alveolata</taxon>
        <taxon>Dinophyceae</taxon>
        <taxon>Suessiales</taxon>
        <taxon>Symbiodiniaceae</taxon>
        <taxon>Durusdinium</taxon>
    </lineage>
</organism>
<gene>
    <name evidence="2" type="ORF">CCMP2556_LOCUS46257</name>
</gene>
<feature type="compositionally biased region" description="Basic residues" evidence="1">
    <location>
        <begin position="222"/>
        <end position="231"/>
    </location>
</feature>
<dbReference type="Proteomes" id="UP001642484">
    <property type="component" value="Unassembled WGS sequence"/>
</dbReference>
<feature type="region of interest" description="Disordered" evidence="1">
    <location>
        <begin position="149"/>
        <end position="255"/>
    </location>
</feature>